<name>A0A9N9IRK4_9GLOM</name>
<dbReference type="InterPro" id="IPR043129">
    <property type="entry name" value="ATPase_NBD"/>
</dbReference>
<organism evidence="1 2">
    <name type="scientific">Dentiscutata erythropus</name>
    <dbReference type="NCBI Taxonomy" id="1348616"/>
    <lineage>
        <taxon>Eukaryota</taxon>
        <taxon>Fungi</taxon>
        <taxon>Fungi incertae sedis</taxon>
        <taxon>Mucoromycota</taxon>
        <taxon>Glomeromycotina</taxon>
        <taxon>Glomeromycetes</taxon>
        <taxon>Diversisporales</taxon>
        <taxon>Gigasporaceae</taxon>
        <taxon>Dentiscutata</taxon>
    </lineage>
</organism>
<reference evidence="1" key="1">
    <citation type="submission" date="2021-06" db="EMBL/GenBank/DDBJ databases">
        <authorList>
            <person name="Kallberg Y."/>
            <person name="Tangrot J."/>
            <person name="Rosling A."/>
        </authorList>
    </citation>
    <scope>NUCLEOTIDE SEQUENCE</scope>
    <source>
        <strain evidence="1">MA453B</strain>
    </source>
</reference>
<gene>
    <name evidence="1" type="ORF">DERYTH_LOCUS16355</name>
</gene>
<protein>
    <submittedName>
        <fullName evidence="1">22215_t:CDS:1</fullName>
    </submittedName>
</protein>
<dbReference type="PANTHER" id="PTHR14187:SF5">
    <property type="entry name" value="HEAT SHOCK 70 KDA PROTEIN 12A"/>
    <property type="match status" value="1"/>
</dbReference>
<accession>A0A9N9IRK4</accession>
<comment type="caution">
    <text evidence="1">The sequence shown here is derived from an EMBL/GenBank/DDBJ whole genome shotgun (WGS) entry which is preliminary data.</text>
</comment>
<dbReference type="AlphaFoldDB" id="A0A9N9IRK4"/>
<keyword evidence="2" id="KW-1185">Reference proteome</keyword>
<evidence type="ECO:0000313" key="2">
    <source>
        <dbReference type="Proteomes" id="UP000789405"/>
    </source>
</evidence>
<dbReference type="Gene3D" id="3.30.420.40">
    <property type="match status" value="1"/>
</dbReference>
<proteinExistence type="predicted"/>
<evidence type="ECO:0000313" key="1">
    <source>
        <dbReference type="EMBL" id="CAG8745009.1"/>
    </source>
</evidence>
<dbReference type="EMBL" id="CAJVPY010014172">
    <property type="protein sequence ID" value="CAG8745009.1"/>
    <property type="molecule type" value="Genomic_DNA"/>
</dbReference>
<dbReference type="OrthoDB" id="2963168at2759"/>
<dbReference type="PANTHER" id="PTHR14187">
    <property type="entry name" value="ALPHA KINASE/ELONGATION FACTOR 2 KINASE"/>
    <property type="match status" value="1"/>
</dbReference>
<dbReference type="CDD" id="cd10229">
    <property type="entry name" value="ASKHA_NBD_HSP70_HSPA12"/>
    <property type="match status" value="1"/>
</dbReference>
<dbReference type="Proteomes" id="UP000789405">
    <property type="component" value="Unassembled WGS sequence"/>
</dbReference>
<sequence>MFEDRDIRVVVAIDFGTTYSGFSYAHISSPKKIITNVGWEGYNGKFKIPTVLKYDENLNVQSWGYIALAQRPNNKVEAVKSKPAELFKLHLGKLAKRPPLPEGLDYKKVITDYLCKLGEKIHEILKVDWLYLDIFNQIPAEFDARDIAVMRECAINANLIDELNSRNLIFTTEPEAAAIQCIETLKEQELGVGSTYMIVDCGGGTVDLTVRKFLTSKNLSESTERSGDFCGSTFVDREFLEFLSQRIGKSALKYLTENNYSYLQNLIQGITNYDMFSLPCVNMIKLPFTGDPSTFESVELDLEKFFPNIKTIVTGREKEYMEKERWLIEPKFEEVKEMFDPVIAKIILLIYDQLNACRDCSAMFLVGGFSESEYLQMRIKEEFKQKVKIISVPTQPITAILKGAVKYGLREDIISERVLKWTYGTSVVRQWESTDPEDHILSGGLIQTFQALATKGSHISMNEKVVRNFTPASLNQKQMKFDIYVTSKDNVKYCNEDDVELLGNFLIDLPKNGDFDDKTFLFTLEFGKIEILATAENKSTGQKFKTTFLLDI</sequence>
<dbReference type="SUPFAM" id="SSF53067">
    <property type="entry name" value="Actin-like ATPase domain"/>
    <property type="match status" value="2"/>
</dbReference>